<keyword evidence="2" id="KW-0175">Coiled coil</keyword>
<dbReference type="STRING" id="7918.ENSLOCP00000013766"/>
<feature type="transmembrane region" description="Helical" evidence="3">
    <location>
        <begin position="249"/>
        <end position="273"/>
    </location>
</feature>
<protein>
    <submittedName>
        <fullName evidence="4">Apolipoprotein L</fullName>
    </submittedName>
</protein>
<evidence type="ECO:0000256" key="1">
    <source>
        <dbReference type="ARBA" id="ARBA00010090"/>
    </source>
</evidence>
<dbReference type="InterPro" id="IPR008405">
    <property type="entry name" value="ApoL"/>
</dbReference>
<keyword evidence="5" id="KW-1185">Reference proteome</keyword>
<comment type="similarity">
    <text evidence="1">Belongs to the apolipoprotein L family.</text>
</comment>
<dbReference type="OMA" id="KMEANNV"/>
<proteinExistence type="inferred from homology"/>
<dbReference type="Ensembl" id="ENSLOCT00000013795.1">
    <property type="protein sequence ID" value="ENSLOCP00000013766.1"/>
    <property type="gene ID" value="ENSLOCG00000011203.1"/>
</dbReference>
<reference evidence="4" key="3">
    <citation type="submission" date="2025-09" db="UniProtKB">
        <authorList>
            <consortium name="Ensembl"/>
        </authorList>
    </citation>
    <scope>IDENTIFICATION</scope>
</reference>
<keyword evidence="3" id="KW-0472">Membrane</keyword>
<dbReference type="GO" id="GO:0042157">
    <property type="term" value="P:lipoprotein metabolic process"/>
    <property type="evidence" value="ECO:0007669"/>
    <property type="project" value="InterPro"/>
</dbReference>
<reference evidence="5" key="1">
    <citation type="submission" date="2011-12" db="EMBL/GenBank/DDBJ databases">
        <title>The Draft Genome of Lepisosteus oculatus.</title>
        <authorList>
            <consortium name="The Broad Institute Genome Assembly &amp; Analysis Group"/>
            <consortium name="Computational R&amp;D Group"/>
            <consortium name="and Sequencing Platform"/>
            <person name="Di Palma F."/>
            <person name="Alfoldi J."/>
            <person name="Johnson J."/>
            <person name="Berlin A."/>
            <person name="Gnerre S."/>
            <person name="Jaffe D."/>
            <person name="MacCallum I."/>
            <person name="Young S."/>
            <person name="Walker B.J."/>
            <person name="Lander E.S."/>
            <person name="Lindblad-Toh K."/>
        </authorList>
    </citation>
    <scope>NUCLEOTIDE SEQUENCE [LARGE SCALE GENOMIC DNA]</scope>
</reference>
<dbReference type="GO" id="GO:0008289">
    <property type="term" value="F:lipid binding"/>
    <property type="evidence" value="ECO:0000318"/>
    <property type="project" value="GO_Central"/>
</dbReference>
<dbReference type="Bgee" id="ENSLOCG00000011203">
    <property type="expression patterns" value="Expressed in intestine and 11 other cell types or tissues"/>
</dbReference>
<dbReference type="FunCoup" id="W5MZF7">
    <property type="interactions" value="45"/>
</dbReference>
<reference evidence="4" key="2">
    <citation type="submission" date="2025-08" db="UniProtKB">
        <authorList>
            <consortium name="Ensembl"/>
        </authorList>
    </citation>
    <scope>IDENTIFICATION</scope>
</reference>
<feature type="transmembrane region" description="Helical" evidence="3">
    <location>
        <begin position="224"/>
        <end position="243"/>
    </location>
</feature>
<feature type="transmembrane region" description="Helical" evidence="3">
    <location>
        <begin position="52"/>
        <end position="69"/>
    </location>
</feature>
<dbReference type="Pfam" id="PF05461">
    <property type="entry name" value="ApoL"/>
    <property type="match status" value="1"/>
</dbReference>
<feature type="coiled-coil region" evidence="2">
    <location>
        <begin position="91"/>
        <end position="118"/>
    </location>
</feature>
<dbReference type="eggNOG" id="ENOG502QVW4">
    <property type="taxonomic scope" value="Eukaryota"/>
</dbReference>
<evidence type="ECO:0000256" key="2">
    <source>
        <dbReference type="SAM" id="Coils"/>
    </source>
</evidence>
<sequence length="493" mass="53624">MEKELGGILEETLAGLAELDPVLEAVGKLSVTSLPLFTDEYHQAVELNAPDVPVPIAITILVAPFLLHFQRRAKDLFLPDLANIEMLVPQLETYLQNAEELCKKLKIMRETRTDEEQQEFLKSSSGISALESIQQPVFPHLHSDLTTESLQEMYDHLEQLNKIREDEHLRITFLFKDNALKFIGLLSARNSRMRKYLQELEETANLLDKVEKGTAISSVTGSSVGLVSGALSIAGLALAPVTAGLSLPLFLSGVVLGVTSAVGSVATGVTGIAMNIQQVKRFQEVSKNYAKDAAAITEFIHSVASNKGQGVDIDNANVDYKAVIEAAKMVVGLVSIGKGIDTIVDCASAVNLLKTERLVASAAKVALQEGKAARSVPGAVDIVDIGRAAKGTPLALSKAARVGFIAANAVFMGLDLFIICKDSVGLAQGKKNEVGQEIRRKVRLLRDELDCWEQIHSSVCRGIWRFRKSQEILQRSLYPSNNRKTNKNVCELV</sequence>
<organism evidence="4 5">
    <name type="scientific">Lepisosteus oculatus</name>
    <name type="common">Spotted gar</name>
    <dbReference type="NCBI Taxonomy" id="7918"/>
    <lineage>
        <taxon>Eukaryota</taxon>
        <taxon>Metazoa</taxon>
        <taxon>Chordata</taxon>
        <taxon>Craniata</taxon>
        <taxon>Vertebrata</taxon>
        <taxon>Euteleostomi</taxon>
        <taxon>Actinopterygii</taxon>
        <taxon>Neopterygii</taxon>
        <taxon>Holostei</taxon>
        <taxon>Semionotiformes</taxon>
        <taxon>Lepisosteidae</taxon>
        <taxon>Lepisosteus</taxon>
    </lineage>
</organism>
<dbReference type="Proteomes" id="UP000018468">
    <property type="component" value="Linkage group LG12"/>
</dbReference>
<dbReference type="GeneTree" id="ENSGT01030000234599"/>
<keyword evidence="3" id="KW-0812">Transmembrane</keyword>
<dbReference type="PANTHER" id="PTHR14096:SF57">
    <property type="entry name" value="APOLIPOPROTEIN L4"/>
    <property type="match status" value="1"/>
</dbReference>
<evidence type="ECO:0000256" key="3">
    <source>
        <dbReference type="SAM" id="Phobius"/>
    </source>
</evidence>
<accession>W5MZF7</accession>
<dbReference type="GO" id="GO:0005576">
    <property type="term" value="C:extracellular region"/>
    <property type="evidence" value="ECO:0007669"/>
    <property type="project" value="InterPro"/>
</dbReference>
<dbReference type="PANTHER" id="PTHR14096">
    <property type="entry name" value="APOLIPOPROTEIN L"/>
    <property type="match status" value="1"/>
</dbReference>
<evidence type="ECO:0000313" key="4">
    <source>
        <dbReference type="Ensembl" id="ENSLOCP00000013766.1"/>
    </source>
</evidence>
<evidence type="ECO:0000313" key="5">
    <source>
        <dbReference type="Proteomes" id="UP000018468"/>
    </source>
</evidence>
<dbReference type="GO" id="GO:0006869">
    <property type="term" value="P:lipid transport"/>
    <property type="evidence" value="ECO:0007669"/>
    <property type="project" value="InterPro"/>
</dbReference>
<name>W5MZF7_LEPOC</name>
<dbReference type="InParanoid" id="W5MZF7"/>
<dbReference type="EMBL" id="AHAT01031304">
    <property type="status" value="NOT_ANNOTATED_CDS"/>
    <property type="molecule type" value="Genomic_DNA"/>
</dbReference>
<keyword evidence="3" id="KW-1133">Transmembrane helix</keyword>